<dbReference type="EMBL" id="CWJL01000001">
    <property type="protein sequence ID" value="CRY63485.1"/>
    <property type="molecule type" value="Genomic_DNA"/>
</dbReference>
<reference evidence="2" key="2">
    <citation type="submission" date="2015-03" db="EMBL/GenBank/DDBJ databases">
        <authorList>
            <person name="Murphy D."/>
        </authorList>
    </citation>
    <scope>NUCLEOTIDE SEQUENCE [LARGE SCALE GENOMIC DNA]</scope>
    <source>
        <strain evidence="2">A125KOH2</strain>
    </source>
</reference>
<dbReference type="STRING" id="1288385.ERS137968_00255"/>
<keyword evidence="1" id="KW-0812">Transmembrane</keyword>
<dbReference type="Proteomes" id="UP000044625">
    <property type="component" value="Unassembled WGS sequence"/>
</dbReference>
<feature type="transmembrane region" description="Helical" evidence="1">
    <location>
        <begin position="16"/>
        <end position="37"/>
    </location>
</feature>
<keyword evidence="4" id="KW-1185">Reference proteome</keyword>
<keyword evidence="1" id="KW-0472">Membrane</keyword>
<dbReference type="Proteomes" id="UP000045840">
    <property type="component" value="Unassembled WGS sequence"/>
</dbReference>
<evidence type="ECO:0000256" key="1">
    <source>
        <dbReference type="SAM" id="Phobius"/>
    </source>
</evidence>
<reference evidence="5" key="1">
    <citation type="submission" date="2015-03" db="EMBL/GenBank/DDBJ databases">
        <authorList>
            <consortium name="Pathogen Informatics"/>
        </authorList>
    </citation>
    <scope>NUCLEOTIDE SEQUENCE [LARGE SCALE GENOMIC DNA]</scope>
    <source>
        <strain evidence="5">A125KOH2</strain>
    </source>
</reference>
<sequence length="47" mass="5812">MKMYFCIYLWLDYFKFVINVIGVINNMYIVNVLFIWSNIKSPLIFQR</sequence>
<name>A0A0T9PY08_9GAMM</name>
<keyword evidence="1" id="KW-1133">Transmembrane helix</keyword>
<evidence type="ECO:0000313" key="5">
    <source>
        <dbReference type="Proteomes" id="UP000045840"/>
    </source>
</evidence>
<protein>
    <submittedName>
        <fullName evidence="2">Uncharacterized protein</fullName>
    </submittedName>
</protein>
<evidence type="ECO:0000313" key="4">
    <source>
        <dbReference type="Proteomes" id="UP000044625"/>
    </source>
</evidence>
<evidence type="ECO:0000313" key="2">
    <source>
        <dbReference type="EMBL" id="CNH87088.1"/>
    </source>
</evidence>
<evidence type="ECO:0000313" key="3">
    <source>
        <dbReference type="EMBL" id="CRY63485.1"/>
    </source>
</evidence>
<proteinExistence type="predicted"/>
<gene>
    <name evidence="2" type="ORF">ERS008529_02337</name>
    <name evidence="3" type="ORF">ERS137968_00255</name>
</gene>
<dbReference type="AlphaFoldDB" id="A0A0T9PY08"/>
<reference evidence="3 4" key="3">
    <citation type="submission" date="2015-03" db="EMBL/GenBank/DDBJ databases">
        <authorList>
            <consortium name="Pathogen Informatics"/>
            <person name="Murphy D."/>
        </authorList>
    </citation>
    <scope>NUCLEOTIDE SEQUENCE [LARGE SCALE GENOMIC DNA]</scope>
    <source>
        <strain evidence="4">type strain: CIP110230</strain>
        <strain evidence="3">Type strain: CIP110230</strain>
    </source>
</reference>
<dbReference type="EMBL" id="CQAZ01000019">
    <property type="protein sequence ID" value="CNH87088.1"/>
    <property type="molecule type" value="Genomic_DNA"/>
</dbReference>
<organism evidence="2 5">
    <name type="scientific">Yersinia pekkanenii</name>
    <dbReference type="NCBI Taxonomy" id="1288385"/>
    <lineage>
        <taxon>Bacteria</taxon>
        <taxon>Pseudomonadati</taxon>
        <taxon>Pseudomonadota</taxon>
        <taxon>Gammaproteobacteria</taxon>
        <taxon>Enterobacterales</taxon>
        <taxon>Yersiniaceae</taxon>
        <taxon>Yersinia</taxon>
    </lineage>
</organism>
<accession>A0A0T9PY08</accession>